<evidence type="ECO:0000313" key="2">
    <source>
        <dbReference type="EMBL" id="RXQ92160.1"/>
    </source>
</evidence>
<dbReference type="PROSITE" id="PS51186">
    <property type="entry name" value="GNAT"/>
    <property type="match status" value="1"/>
</dbReference>
<dbReference type="OrthoDB" id="9127144at2"/>
<accession>A0A4Q1JKY4</accession>
<dbReference type="InterPro" id="IPR016181">
    <property type="entry name" value="Acyl_CoA_acyltransferase"/>
</dbReference>
<dbReference type="GO" id="GO:0016747">
    <property type="term" value="F:acyltransferase activity, transferring groups other than amino-acyl groups"/>
    <property type="evidence" value="ECO:0007669"/>
    <property type="project" value="InterPro"/>
</dbReference>
<keyword evidence="3" id="KW-1185">Reference proteome</keyword>
<protein>
    <submittedName>
        <fullName evidence="2">N-acetyltransferase</fullName>
    </submittedName>
</protein>
<dbReference type="Proteomes" id="UP000289703">
    <property type="component" value="Unassembled WGS sequence"/>
</dbReference>
<dbReference type="SUPFAM" id="SSF55729">
    <property type="entry name" value="Acyl-CoA N-acyltransferases (Nat)"/>
    <property type="match status" value="1"/>
</dbReference>
<proteinExistence type="predicted"/>
<dbReference type="Gene3D" id="3.40.630.30">
    <property type="match status" value="1"/>
</dbReference>
<comment type="caution">
    <text evidence="2">The sequence shown here is derived from an EMBL/GenBank/DDBJ whole genome shotgun (WGS) entry which is preliminary data.</text>
</comment>
<name>A0A4Q1JKY4_9BACT</name>
<organism evidence="2 3">
    <name type="scientific">Ancylomarina salipaludis</name>
    <dbReference type="NCBI Taxonomy" id="2501299"/>
    <lineage>
        <taxon>Bacteria</taxon>
        <taxon>Pseudomonadati</taxon>
        <taxon>Bacteroidota</taxon>
        <taxon>Bacteroidia</taxon>
        <taxon>Marinilabiliales</taxon>
        <taxon>Marinifilaceae</taxon>
        <taxon>Ancylomarina</taxon>
    </lineage>
</organism>
<evidence type="ECO:0000313" key="3">
    <source>
        <dbReference type="Proteomes" id="UP000289703"/>
    </source>
</evidence>
<dbReference type="InterPro" id="IPR000182">
    <property type="entry name" value="GNAT_dom"/>
</dbReference>
<dbReference type="AlphaFoldDB" id="A0A4Q1JKY4"/>
<feature type="domain" description="N-acetyltransferase" evidence="1">
    <location>
        <begin position="4"/>
        <end position="154"/>
    </location>
</feature>
<evidence type="ECO:0000259" key="1">
    <source>
        <dbReference type="PROSITE" id="PS51186"/>
    </source>
</evidence>
<keyword evidence="2" id="KW-0808">Transferase</keyword>
<dbReference type="RefSeq" id="WP_129254815.1">
    <property type="nucleotide sequence ID" value="NZ_SAXA01000010.1"/>
</dbReference>
<dbReference type="Pfam" id="PF13508">
    <property type="entry name" value="Acetyltransf_7"/>
    <property type="match status" value="1"/>
</dbReference>
<dbReference type="EMBL" id="SAXA01000010">
    <property type="protein sequence ID" value="RXQ92160.1"/>
    <property type="molecule type" value="Genomic_DNA"/>
</dbReference>
<reference evidence="2 3" key="1">
    <citation type="submission" date="2019-01" db="EMBL/GenBank/DDBJ databases">
        <title>Ancylomarina salipaludis sp. nov., isolated from a salt marsh.</title>
        <authorList>
            <person name="Yoon J.-H."/>
        </authorList>
    </citation>
    <scope>NUCLEOTIDE SEQUENCE [LARGE SCALE GENOMIC DNA]</scope>
    <source>
        <strain evidence="2 3">SHSM-M15</strain>
    </source>
</reference>
<dbReference type="CDD" id="cd04301">
    <property type="entry name" value="NAT_SF"/>
    <property type="match status" value="1"/>
</dbReference>
<sequence>MEQIRLTDISQPWFDRAWALYKEAFPLNERRLLKSQTSIMCHPNYHFEVILQDACFLGILFWWGFDDLRFIEHFAILPECRQKGYGERLLEGFKQNDSRPVILEVERPTGEIEQRRIQFYERLGFVLNQHYYEQPAYQEEGQPMQLLLMSYPLGISDEDMAHFIKDYHPIIYGLKLN</sequence>
<gene>
    <name evidence="2" type="ORF">EO244_11460</name>
</gene>